<evidence type="ECO:0000256" key="1">
    <source>
        <dbReference type="ARBA" id="ARBA00022801"/>
    </source>
</evidence>
<evidence type="ECO:0000256" key="2">
    <source>
        <dbReference type="RuleBase" id="RU003476"/>
    </source>
</evidence>
<accession>A0A6M0CKD1</accession>
<dbReference type="GO" id="GO:0016787">
    <property type="term" value="F:hydrolase activity"/>
    <property type="evidence" value="ECO:0007669"/>
    <property type="project" value="UniProtKB-KW"/>
</dbReference>
<feature type="domain" description="Nudix hydrolase" evidence="3">
    <location>
        <begin position="67"/>
        <end position="195"/>
    </location>
</feature>
<gene>
    <name evidence="4" type="ORF">GWK10_14375</name>
</gene>
<keyword evidence="5" id="KW-1185">Reference proteome</keyword>
<evidence type="ECO:0000313" key="4">
    <source>
        <dbReference type="EMBL" id="NER18405.1"/>
    </source>
</evidence>
<dbReference type="RefSeq" id="WP_164033072.1">
    <property type="nucleotide sequence ID" value="NZ_JAABOQ010000005.1"/>
</dbReference>
<organism evidence="4 5">
    <name type="scientific">Spongiivirga citrea</name>
    <dbReference type="NCBI Taxonomy" id="1481457"/>
    <lineage>
        <taxon>Bacteria</taxon>
        <taxon>Pseudomonadati</taxon>
        <taxon>Bacteroidota</taxon>
        <taxon>Flavobacteriia</taxon>
        <taxon>Flavobacteriales</taxon>
        <taxon>Flavobacteriaceae</taxon>
        <taxon>Spongiivirga</taxon>
    </lineage>
</organism>
<dbReference type="InterPro" id="IPR020476">
    <property type="entry name" value="Nudix_hydrolase"/>
</dbReference>
<dbReference type="PROSITE" id="PS00893">
    <property type="entry name" value="NUDIX_BOX"/>
    <property type="match status" value="1"/>
</dbReference>
<dbReference type="InterPro" id="IPR015797">
    <property type="entry name" value="NUDIX_hydrolase-like_dom_sf"/>
</dbReference>
<dbReference type="InterPro" id="IPR000086">
    <property type="entry name" value="NUDIX_hydrolase_dom"/>
</dbReference>
<evidence type="ECO:0000313" key="5">
    <source>
        <dbReference type="Proteomes" id="UP000474296"/>
    </source>
</evidence>
<keyword evidence="1 2" id="KW-0378">Hydrolase</keyword>
<dbReference type="PROSITE" id="PS51462">
    <property type="entry name" value="NUDIX"/>
    <property type="match status" value="1"/>
</dbReference>
<proteinExistence type="inferred from homology"/>
<reference evidence="4 5" key="1">
    <citation type="submission" date="2020-01" db="EMBL/GenBank/DDBJ databases">
        <title>Spongiivirga citrea KCTC 32990T.</title>
        <authorList>
            <person name="Wang G."/>
        </authorList>
    </citation>
    <scope>NUCLEOTIDE SEQUENCE [LARGE SCALE GENOMIC DNA]</scope>
    <source>
        <strain evidence="4 5">KCTC 32990</strain>
    </source>
</reference>
<protein>
    <submittedName>
        <fullName evidence="4">NUDIX domain-containing protein</fullName>
    </submittedName>
</protein>
<dbReference type="AlphaFoldDB" id="A0A6M0CKD1"/>
<comment type="caution">
    <text evidence="4">The sequence shown here is derived from an EMBL/GenBank/DDBJ whole genome shotgun (WGS) entry which is preliminary data.</text>
</comment>
<dbReference type="PANTHER" id="PTHR43736:SF1">
    <property type="entry name" value="DIHYDRONEOPTERIN TRIPHOSPHATE DIPHOSPHATASE"/>
    <property type="match status" value="1"/>
</dbReference>
<dbReference type="SUPFAM" id="SSF55811">
    <property type="entry name" value="Nudix"/>
    <property type="match status" value="1"/>
</dbReference>
<dbReference type="Pfam" id="PF00293">
    <property type="entry name" value="NUDIX"/>
    <property type="match status" value="1"/>
</dbReference>
<dbReference type="Gene3D" id="3.90.79.10">
    <property type="entry name" value="Nucleoside Triphosphate Pyrophosphohydrolase"/>
    <property type="match status" value="1"/>
</dbReference>
<dbReference type="Proteomes" id="UP000474296">
    <property type="component" value="Unassembled WGS sequence"/>
</dbReference>
<name>A0A6M0CKD1_9FLAO</name>
<sequence>MYKVFVNDRAMILTNVKENSEEVKQYKLKKCDIAEVIKEASDLNGPPISLYHKNEEKLISKLKKKITPVYAGGGLVKNAKGEILFIFRNQKWDLPKGKTEKGEDIETTAIREVEEETGVLGLEITNTLPITYHVFRRNGAFKLKITHWFEMKTSHDAELIPQLEEDITKVEWKTLGDAKEALKNSYANIRLLFSEEFF</sequence>
<dbReference type="CDD" id="cd03673">
    <property type="entry name" value="NUDIX_Ap6A_hydrolase"/>
    <property type="match status" value="1"/>
</dbReference>
<dbReference type="PRINTS" id="PR00502">
    <property type="entry name" value="NUDIXFAMILY"/>
</dbReference>
<comment type="similarity">
    <text evidence="2">Belongs to the Nudix hydrolase family.</text>
</comment>
<dbReference type="InterPro" id="IPR020084">
    <property type="entry name" value="NUDIX_hydrolase_CS"/>
</dbReference>
<dbReference type="EMBL" id="JAABOQ010000005">
    <property type="protein sequence ID" value="NER18405.1"/>
    <property type="molecule type" value="Genomic_DNA"/>
</dbReference>
<dbReference type="PANTHER" id="PTHR43736">
    <property type="entry name" value="ADP-RIBOSE PYROPHOSPHATASE"/>
    <property type="match status" value="1"/>
</dbReference>
<evidence type="ECO:0000259" key="3">
    <source>
        <dbReference type="PROSITE" id="PS51462"/>
    </source>
</evidence>